<dbReference type="Proteomes" id="UP001156666">
    <property type="component" value="Unassembled WGS sequence"/>
</dbReference>
<keyword evidence="2" id="KW-1185">Reference proteome</keyword>
<dbReference type="EMBL" id="BSOH01000001">
    <property type="protein sequence ID" value="GLR15679.1"/>
    <property type="molecule type" value="Genomic_DNA"/>
</dbReference>
<comment type="caution">
    <text evidence="1">The sequence shown here is derived from an EMBL/GenBank/DDBJ whole genome shotgun (WGS) entry which is preliminary data.</text>
</comment>
<organism evidence="1 2">
    <name type="scientific">Portibacter lacus</name>
    <dbReference type="NCBI Taxonomy" id="1099794"/>
    <lineage>
        <taxon>Bacteria</taxon>
        <taxon>Pseudomonadati</taxon>
        <taxon>Bacteroidota</taxon>
        <taxon>Saprospiria</taxon>
        <taxon>Saprospirales</taxon>
        <taxon>Haliscomenobacteraceae</taxon>
        <taxon>Portibacter</taxon>
    </lineage>
</organism>
<reference evidence="1" key="1">
    <citation type="journal article" date="2014" name="Int. J. Syst. Evol. Microbiol.">
        <title>Complete genome sequence of Corynebacterium casei LMG S-19264T (=DSM 44701T), isolated from a smear-ripened cheese.</title>
        <authorList>
            <consortium name="US DOE Joint Genome Institute (JGI-PGF)"/>
            <person name="Walter F."/>
            <person name="Albersmeier A."/>
            <person name="Kalinowski J."/>
            <person name="Ruckert C."/>
        </authorList>
    </citation>
    <scope>NUCLEOTIDE SEQUENCE</scope>
    <source>
        <strain evidence="1">NBRC 108769</strain>
    </source>
</reference>
<sequence length="482" mass="52834">MLRFDQGLLFYPHKTEIHTGWGKIIGENYYPHPSLTIDDLGRTGINMGSKDPSQTLHVNGKIKVGNDTNNDEKGVIKWDGSKFMGYDGEGWKSFQNINDADNDTKVFLTEGAIDSVIMQANGATNKLSYDGTRLNLSGNNIFIGHDAGTATTSGAGVNTVIGKRAGKQLSTGSRNTFIGGNTGEGITTGIKNTMIGAGSGQIQTNGSNNTFLGFNSGLLNNGSNNVFLGYEAGAISAGSNQLFIANNSTTTPLIYGDFSTNTLTINDDLEVSNSITSKEIILNDNNPKASFLSGGETKFDISYNSSTDQLTVFEQGEGTVLQIKDGVLTLPQYADNQARNLVINPDGSLSTSPLKQVFNEYDFNNCDVYTTDSYTCHKGVQFQDGQILSKMETLMRDDLNNEFTSMTLFRRSKLAVSGVQQIFKIESSDTNGSYNWFTDTSVNTPGSNVINNDLYHYYLLYYYYYSTYNNDQYTYTREVNIE</sequence>
<name>A0AA37SL76_9BACT</name>
<evidence type="ECO:0000313" key="1">
    <source>
        <dbReference type="EMBL" id="GLR15679.1"/>
    </source>
</evidence>
<evidence type="ECO:0000313" key="2">
    <source>
        <dbReference type="Proteomes" id="UP001156666"/>
    </source>
</evidence>
<gene>
    <name evidence="1" type="ORF">GCM10007940_02940</name>
</gene>
<dbReference type="RefSeq" id="WP_235292577.1">
    <property type="nucleotide sequence ID" value="NZ_BSOH01000001.1"/>
</dbReference>
<dbReference type="AlphaFoldDB" id="A0AA37SL76"/>
<reference evidence="1" key="2">
    <citation type="submission" date="2023-01" db="EMBL/GenBank/DDBJ databases">
        <title>Draft genome sequence of Portibacter lacus strain NBRC 108769.</title>
        <authorList>
            <person name="Sun Q."/>
            <person name="Mori K."/>
        </authorList>
    </citation>
    <scope>NUCLEOTIDE SEQUENCE</scope>
    <source>
        <strain evidence="1">NBRC 108769</strain>
    </source>
</reference>
<proteinExistence type="predicted"/>
<protein>
    <submittedName>
        <fullName evidence="1">Uncharacterized protein</fullName>
    </submittedName>
</protein>
<accession>A0AA37SL76</accession>